<name>W7YUE5_9BACL</name>
<protein>
    <recommendedName>
        <fullName evidence="3">Terminase</fullName>
    </recommendedName>
</protein>
<comment type="caution">
    <text evidence="1">The sequence shown here is derived from an EMBL/GenBank/DDBJ whole genome shotgun (WGS) entry which is preliminary data.</text>
</comment>
<proteinExistence type="predicted"/>
<dbReference type="Gene3D" id="3.30.420.240">
    <property type="match status" value="1"/>
</dbReference>
<gene>
    <name evidence="1" type="ORF">JCM16418_5073</name>
</gene>
<dbReference type="Gene3D" id="3.40.50.300">
    <property type="entry name" value="P-loop containing nucleotide triphosphate hydrolases"/>
    <property type="match status" value="1"/>
</dbReference>
<organism evidence="1 2">
    <name type="scientific">Paenibacillus pini JCM 16418</name>
    <dbReference type="NCBI Taxonomy" id="1236976"/>
    <lineage>
        <taxon>Bacteria</taxon>
        <taxon>Bacillati</taxon>
        <taxon>Bacillota</taxon>
        <taxon>Bacilli</taxon>
        <taxon>Bacillales</taxon>
        <taxon>Paenibacillaceae</taxon>
        <taxon>Paenibacillus</taxon>
    </lineage>
</organism>
<evidence type="ECO:0000313" key="1">
    <source>
        <dbReference type="EMBL" id="GAF10848.1"/>
    </source>
</evidence>
<sequence length="569" mass="64624">MKSWVTPFNVWCQSRGSGKTTMLAPFIMAKTNLIPNFQAYIMSGVGSQAQEAFLKIEKIAKKEIASFTGLTDIFYNETVKSTANTDGFTHNPASFQYKLYNGSALNSLNGAFDNNRSKRSNLNVYDESGFAPEELFVTSLPFITQDSNFKLGGDIDISLEPKQFPNQAIFASSASGTDTYFYKVYKDYAKKMFLGDDRYFVADINAEIVINATFNGKKYPVGLLKQEVIDDAMRKNKEKALREYYNKFSTEGGENQAIRRATIIRNSEVRIPTLYNENGNKFALAYDPARSYDNSVCMVGEIYLDEIVGYKMRICNGVSFVDISKKKKTPMRTPEQIAHVKQMIIDYNGKQAADYENISALLIDSGAGGGGVNIADDFMEEWIDSQGVRRKGMIDKKESSDYVTKFPTATDKIKLLSPKKYKTEMFDALVEMTGLDLISFTDEYDMKGHLTLFEDAELTYEDDDNNKKTEITSNTKIHKLSFDEEMALKNIDLAKEEVINIFRYDNPNGGRRYALSPEKESKMHDDRAYCLAMLAWHLQQLRRENITKKQNNIVDWKNAPKSYSSISFQ</sequence>
<evidence type="ECO:0000313" key="2">
    <source>
        <dbReference type="Proteomes" id="UP000019364"/>
    </source>
</evidence>
<dbReference type="Proteomes" id="UP000019364">
    <property type="component" value="Unassembled WGS sequence"/>
</dbReference>
<dbReference type="InterPro" id="IPR027417">
    <property type="entry name" value="P-loop_NTPase"/>
</dbReference>
<accession>W7YUE5</accession>
<reference evidence="1 2" key="1">
    <citation type="journal article" date="2014" name="Genome Announc.">
        <title>Draft Genome Sequence of Paenibacillus pini JCM 16418T, Isolated from the Rhizosphere of Pine Tree.</title>
        <authorList>
            <person name="Yuki M."/>
            <person name="Oshima K."/>
            <person name="Suda W."/>
            <person name="Oshida Y."/>
            <person name="Kitamura K."/>
            <person name="Iida Y."/>
            <person name="Hattori M."/>
            <person name="Ohkuma M."/>
        </authorList>
    </citation>
    <scope>NUCLEOTIDE SEQUENCE [LARGE SCALE GENOMIC DNA]</scope>
    <source>
        <strain evidence="1 2">JCM 16418</strain>
    </source>
</reference>
<dbReference type="eggNOG" id="ENOG50306XQ">
    <property type="taxonomic scope" value="Bacteria"/>
</dbReference>
<keyword evidence="2" id="KW-1185">Reference proteome</keyword>
<dbReference type="EMBL" id="BAVZ01000041">
    <property type="protein sequence ID" value="GAF10848.1"/>
    <property type="molecule type" value="Genomic_DNA"/>
</dbReference>
<dbReference type="STRING" id="1236976.JCM16418_5073"/>
<evidence type="ECO:0008006" key="3">
    <source>
        <dbReference type="Google" id="ProtNLM"/>
    </source>
</evidence>
<dbReference type="AlphaFoldDB" id="W7YUE5"/>